<organism evidence="4 5">
    <name type="scientific">Faecalibacter rhinopitheci</name>
    <dbReference type="NCBI Taxonomy" id="2779678"/>
    <lineage>
        <taxon>Bacteria</taxon>
        <taxon>Pseudomonadati</taxon>
        <taxon>Bacteroidota</taxon>
        <taxon>Flavobacteriia</taxon>
        <taxon>Flavobacteriales</taxon>
        <taxon>Weeksellaceae</taxon>
        <taxon>Faecalibacter</taxon>
    </lineage>
</organism>
<keyword evidence="1 2" id="KW-0732">Signal</keyword>
<dbReference type="GO" id="GO:0005975">
    <property type="term" value="P:carbohydrate metabolic process"/>
    <property type="evidence" value="ECO:0007669"/>
    <property type="project" value="UniProtKB-ARBA"/>
</dbReference>
<evidence type="ECO:0000259" key="3">
    <source>
        <dbReference type="Pfam" id="PF18962"/>
    </source>
</evidence>
<proteinExistence type="predicted"/>
<protein>
    <submittedName>
        <fullName evidence="4">T9SS type A sorting domain-containing protein</fullName>
    </submittedName>
</protein>
<dbReference type="RefSeq" id="WP_194182958.1">
    <property type="nucleotide sequence ID" value="NZ_JADGIK010000005.1"/>
</dbReference>
<evidence type="ECO:0000256" key="2">
    <source>
        <dbReference type="SAM" id="SignalP"/>
    </source>
</evidence>
<dbReference type="AlphaFoldDB" id="A0A8J7FTE1"/>
<evidence type="ECO:0000256" key="1">
    <source>
        <dbReference type="ARBA" id="ARBA00022729"/>
    </source>
</evidence>
<comment type="caution">
    <text evidence="4">The sequence shown here is derived from an EMBL/GenBank/DDBJ whole genome shotgun (WGS) entry which is preliminary data.</text>
</comment>
<dbReference type="GO" id="GO:0004553">
    <property type="term" value="F:hydrolase activity, hydrolyzing O-glycosyl compounds"/>
    <property type="evidence" value="ECO:0007669"/>
    <property type="project" value="UniProtKB-ARBA"/>
</dbReference>
<evidence type="ECO:0000313" key="4">
    <source>
        <dbReference type="EMBL" id="MBF0597402.1"/>
    </source>
</evidence>
<dbReference type="NCBIfam" id="TIGR04183">
    <property type="entry name" value="Por_Secre_tail"/>
    <property type="match status" value="1"/>
</dbReference>
<dbReference type="Gene3D" id="2.60.120.560">
    <property type="entry name" value="Exo-inulinase, domain 1"/>
    <property type="match status" value="1"/>
</dbReference>
<keyword evidence="5" id="KW-1185">Reference proteome</keyword>
<feature type="chain" id="PRO_5035305381" evidence="2">
    <location>
        <begin position="21"/>
        <end position="306"/>
    </location>
</feature>
<reference evidence="4" key="1">
    <citation type="submission" date="2020-10" db="EMBL/GenBank/DDBJ databases">
        <authorList>
            <person name="Lu T."/>
            <person name="Wang Q."/>
            <person name="Han X."/>
        </authorList>
    </citation>
    <scope>NUCLEOTIDE SEQUENCE</scope>
    <source>
        <strain evidence="4">WQ 117</strain>
    </source>
</reference>
<evidence type="ECO:0000313" key="5">
    <source>
        <dbReference type="Proteomes" id="UP000608754"/>
    </source>
</evidence>
<sequence>MNKNIYYSLCLLMANTLSYAQENISFEENEGYTLGTINEQNDWEVTEGQDGFLTNQIITNEKASQGIYSFKNGHQSEYNSQWMAIFGASKTFETPYNYDQFSISYDVYVTQRNGADFEFNLYGINSANEFVPVVGIGMENRGYIYITTSADYDFGYADAGENWPINEWNNIKIEVNSNEIKYFLNNTLIYTTPNFSQVDIKGLTLLHNNYGGNAFYDNFKINEIELNTSEIIKNDIAIYPNPVNNQLFINTVEHIKKIEIYNILGQLEASSHNLKEINTTTLNAGNYIAKITFKDGKTMTRKFIKK</sequence>
<dbReference type="InterPro" id="IPR013320">
    <property type="entry name" value="ConA-like_dom_sf"/>
</dbReference>
<dbReference type="Proteomes" id="UP000608754">
    <property type="component" value="Unassembled WGS sequence"/>
</dbReference>
<dbReference type="SUPFAM" id="SSF49899">
    <property type="entry name" value="Concanavalin A-like lectins/glucanases"/>
    <property type="match status" value="1"/>
</dbReference>
<dbReference type="Pfam" id="PF18962">
    <property type="entry name" value="Por_Secre_tail"/>
    <property type="match status" value="1"/>
</dbReference>
<dbReference type="EMBL" id="JADGIK010000005">
    <property type="protein sequence ID" value="MBF0597402.1"/>
    <property type="molecule type" value="Genomic_DNA"/>
</dbReference>
<gene>
    <name evidence="4" type="ORF">IM532_08065</name>
</gene>
<name>A0A8J7FTE1_9FLAO</name>
<accession>A0A8J7FTE1</accession>
<dbReference type="InterPro" id="IPR026444">
    <property type="entry name" value="Secre_tail"/>
</dbReference>
<feature type="signal peptide" evidence="2">
    <location>
        <begin position="1"/>
        <end position="20"/>
    </location>
</feature>
<feature type="domain" description="Secretion system C-terminal sorting" evidence="3">
    <location>
        <begin position="238"/>
        <end position="304"/>
    </location>
</feature>